<evidence type="ECO:0000313" key="1">
    <source>
        <dbReference type="EMBL" id="EHO11938.1"/>
    </source>
</evidence>
<proteinExistence type="predicted"/>
<dbReference type="Proteomes" id="UP000005402">
    <property type="component" value="Unassembled WGS sequence"/>
</dbReference>
<comment type="caution">
    <text evidence="1">The sequence shown here is derived from an EMBL/GenBank/DDBJ whole genome shotgun (WGS) entry which is preliminary data.</text>
</comment>
<dbReference type="Pfam" id="PF13376">
    <property type="entry name" value="OmdA"/>
    <property type="match status" value="1"/>
</dbReference>
<gene>
    <name evidence="1" type="ORF">HMPREF9712_00185</name>
</gene>
<dbReference type="RefSeq" id="WP_006256892.1">
    <property type="nucleotide sequence ID" value="NZ_KE161015.1"/>
</dbReference>
<evidence type="ECO:0008006" key="3">
    <source>
        <dbReference type="Google" id="ProtNLM"/>
    </source>
</evidence>
<organism evidence="1 2">
    <name type="scientific">Myroides odoratimimus CCUG 10230</name>
    <dbReference type="NCBI Taxonomy" id="883150"/>
    <lineage>
        <taxon>Bacteria</taxon>
        <taxon>Pseudomonadati</taxon>
        <taxon>Bacteroidota</taxon>
        <taxon>Flavobacteriia</taxon>
        <taxon>Flavobacteriales</taxon>
        <taxon>Flavobacteriaceae</taxon>
        <taxon>Myroides</taxon>
    </lineage>
</organism>
<accession>A0ABN0EDM6</accession>
<protein>
    <recommendedName>
        <fullName evidence="3">Bacteriocin-protection protein, YdeI/OmpD-associated family</fullName>
    </recommendedName>
</protein>
<evidence type="ECO:0000313" key="2">
    <source>
        <dbReference type="Proteomes" id="UP000005402"/>
    </source>
</evidence>
<dbReference type="EMBL" id="AGEC02000007">
    <property type="protein sequence ID" value="EHO11938.1"/>
    <property type="molecule type" value="Genomic_DNA"/>
</dbReference>
<name>A0ABN0EDM6_9FLAO</name>
<reference evidence="1" key="1">
    <citation type="submission" date="2012-07" db="EMBL/GenBank/DDBJ databases">
        <title>The Genome Sequence of Myroides odoratimimus CCUG 10230.</title>
        <authorList>
            <consortium name="The Broad Institute Genome Sequencing Platform"/>
            <person name="Earl A."/>
            <person name="Ward D."/>
            <person name="Feldgarden M."/>
            <person name="Gevers D."/>
            <person name="Huys G."/>
            <person name="Walker B."/>
            <person name="Young S.K."/>
            <person name="Zeng Q."/>
            <person name="Gargeya S."/>
            <person name="Fitzgerald M."/>
            <person name="Haas B."/>
            <person name="Abouelleil A."/>
            <person name="Alvarado L."/>
            <person name="Arachchi H.M."/>
            <person name="Berlin A.M."/>
            <person name="Chapman S.B."/>
            <person name="Goldberg J."/>
            <person name="Griggs A."/>
            <person name="Gujja S."/>
            <person name="Hansen M."/>
            <person name="Howarth C."/>
            <person name="Imamovic A."/>
            <person name="Larimer J."/>
            <person name="McCowen C."/>
            <person name="Montmayeur A."/>
            <person name="Murphy C."/>
            <person name="Neiman D."/>
            <person name="Pearson M."/>
            <person name="Priest M."/>
            <person name="Roberts A."/>
            <person name="Saif S."/>
            <person name="Shea T."/>
            <person name="Sisk P."/>
            <person name="Sykes S."/>
            <person name="Wortman J."/>
            <person name="Nusbaum C."/>
            <person name="Birren B."/>
        </authorList>
    </citation>
    <scope>NUCLEOTIDE SEQUENCE [LARGE SCALE GENOMIC DNA]</scope>
    <source>
        <strain evidence="1">CCUG 10230</strain>
    </source>
</reference>
<keyword evidence="2" id="KW-1185">Reference proteome</keyword>
<sequence length="191" mass="22353">MNNIEIFYPTSQTQWREWLEKNHVLKQSVWLVFHTKESNKQTISWSESVDVALCFGWIDSKKVKIDKHTSHQFFSKRKANSTWSKINKEKVEQLIESSLMTQAGLESIKVAKENGSWSILDSVEELIIPSDLEIEFTKYVGAKEYFLSLSKSNKKILLSWIVLAKRSETRQKRIEEIAKETSQNKMPKQLK</sequence>